<dbReference type="GO" id="GO:0003677">
    <property type="term" value="F:DNA binding"/>
    <property type="evidence" value="ECO:0007669"/>
    <property type="project" value="UniProtKB-KW"/>
</dbReference>
<accession>A0A1I1N1E9</accession>
<evidence type="ECO:0000256" key="1">
    <source>
        <dbReference type="ARBA" id="ARBA00023125"/>
    </source>
</evidence>
<dbReference type="InterPro" id="IPR011010">
    <property type="entry name" value="DNA_brk_join_enz"/>
</dbReference>
<dbReference type="Gene3D" id="1.10.150.130">
    <property type="match status" value="1"/>
</dbReference>
<dbReference type="AlphaFoldDB" id="A0A1I1N1E9"/>
<protein>
    <submittedName>
        <fullName evidence="2">Uncharacterized protein</fullName>
    </submittedName>
</protein>
<keyword evidence="1" id="KW-0238">DNA-binding</keyword>
<keyword evidence="3" id="KW-1185">Reference proteome</keyword>
<gene>
    <name evidence="2" type="ORF">SAMN05421773_107182</name>
</gene>
<name>A0A1I1N1E9_9ACTN</name>
<dbReference type="SUPFAM" id="SSF56349">
    <property type="entry name" value="DNA breaking-rejoining enzymes"/>
    <property type="match status" value="1"/>
</dbReference>
<evidence type="ECO:0000313" key="2">
    <source>
        <dbReference type="EMBL" id="SFC91457.1"/>
    </source>
</evidence>
<reference evidence="2 3" key="1">
    <citation type="submission" date="2016-10" db="EMBL/GenBank/DDBJ databases">
        <authorList>
            <person name="de Groot N.N."/>
        </authorList>
    </citation>
    <scope>NUCLEOTIDE SEQUENCE [LARGE SCALE GENOMIC DNA]</scope>
    <source>
        <strain evidence="2 3">CGMCC 4.5739</strain>
    </source>
</reference>
<dbReference type="InterPro" id="IPR010998">
    <property type="entry name" value="Integrase_recombinase_N"/>
</dbReference>
<dbReference type="STRING" id="910347.SAMN05421773_107182"/>
<organism evidence="2 3">
    <name type="scientific">Streptomyces aidingensis</name>
    <dbReference type="NCBI Taxonomy" id="910347"/>
    <lineage>
        <taxon>Bacteria</taxon>
        <taxon>Bacillati</taxon>
        <taxon>Actinomycetota</taxon>
        <taxon>Actinomycetes</taxon>
        <taxon>Kitasatosporales</taxon>
        <taxon>Streptomycetaceae</taxon>
        <taxon>Streptomyces</taxon>
    </lineage>
</organism>
<sequence length="161" mass="17749">MRWTCPHTRERKGVSRSCPTQERAQEWIDGLVAAALRGIDPEAHTQPLAAYGNANMRLALRGLEPKTTDPCLAGWPLRVVPSLGHLPVTGISNGAVDRSVYGWIADGYGRSTVKNSLAVLVRVMEQARRDGLIETNPAYARGWQSEYSKAEDELDAPAPWR</sequence>
<proteinExistence type="predicted"/>
<evidence type="ECO:0000313" key="3">
    <source>
        <dbReference type="Proteomes" id="UP000199207"/>
    </source>
</evidence>
<dbReference type="Proteomes" id="UP000199207">
    <property type="component" value="Unassembled WGS sequence"/>
</dbReference>
<dbReference type="EMBL" id="FOLM01000007">
    <property type="protein sequence ID" value="SFC91457.1"/>
    <property type="molecule type" value="Genomic_DNA"/>
</dbReference>